<dbReference type="RefSeq" id="NP_671531.1">
    <property type="nucleotide sequence ID" value="NC_004105.1"/>
</dbReference>
<keyword evidence="2" id="KW-1185">Reference proteome</keyword>
<dbReference type="PDBsum" id="3F62"/>
<sequence length="138" mass="15763">MRILFLIAFMYGCVHSYVNAVETKCPNLDIVTSSGEFHCSGCVEHMPEFSYMYWLAKDMKSDEDTKFIEHLGDGINEDETVRTTDGGTTTLRKVLHVTDTNKFAHYRFTCVLTTLDGVSKKEYLAEVAHDTIFIYDII</sequence>
<organismHost>
    <name type="scientific">Mus musculus</name>
    <name type="common">Mouse</name>
    <dbReference type="NCBI Taxonomy" id="10090"/>
</organismHost>
<dbReference type="EMBL" id="AF012825">
    <property type="protein sequence ID" value="AAM92319.1"/>
    <property type="molecule type" value="Genomic_DNA"/>
</dbReference>
<dbReference type="PIR" id="C49276">
    <property type="entry name" value="C49276"/>
</dbReference>
<organism evidence="1 2">
    <name type="scientific">Ectromelia virus (strain Moscow)</name>
    <name type="common">ECTV</name>
    <name type="synonym">Mousepox virus</name>
    <dbReference type="NCBI Taxonomy" id="265874"/>
    <lineage>
        <taxon>Viruses</taxon>
        <taxon>Varidnaviria</taxon>
        <taxon>Bamfordvirae</taxon>
        <taxon>Nucleocytoviricota</taxon>
        <taxon>Pokkesviricetes</taxon>
        <taxon>Chitovirales</taxon>
        <taxon>Poxviridae</taxon>
        <taxon>Chordopoxvirinae</taxon>
        <taxon>Orthopoxvirus</taxon>
        <taxon>Orthopoxvirus ectromelia</taxon>
        <taxon>Ectromelia virus</taxon>
    </lineage>
</organism>
<dbReference type="KEGG" id="vg:951634"/>
<dbReference type="InterPro" id="IPR013783">
    <property type="entry name" value="Ig-like_fold"/>
</dbReference>
<dbReference type="Proteomes" id="UP000172110">
    <property type="component" value="Segment"/>
</dbReference>
<dbReference type="Gene3D" id="2.60.40.10">
    <property type="entry name" value="Immunoglobulins"/>
    <property type="match status" value="1"/>
</dbReference>
<evidence type="ECO:0000313" key="2">
    <source>
        <dbReference type="Proteomes" id="UP000172110"/>
    </source>
</evidence>
<name>Q77ZD6_ECTVM</name>
<dbReference type="GeneID" id="951634"/>
<reference evidence="1 2" key="2">
    <citation type="journal article" date="1997" name="Virus Res.">
        <title>A novel poxvirus gene and its human homolog are similar to an E. coli lysophospholipase.</title>
        <authorList>
            <person name="Wall E.M."/>
            <person name="Cao J."/>
            <person name="Chen N."/>
            <person name="Buller R.M."/>
            <person name="Upton C."/>
        </authorList>
    </citation>
    <scope>NUCLEOTIDE SEQUENCE [LARGE SCALE GENOMIC DNA]</scope>
    <source>
        <strain evidence="1 2">Moscow</strain>
    </source>
</reference>
<gene>
    <name evidence="1" type="primary">EVM013</name>
</gene>
<dbReference type="Pfam" id="PF05566">
    <property type="entry name" value="Pox_vIL-18BP"/>
    <property type="match status" value="1"/>
</dbReference>
<reference evidence="1 2" key="3">
    <citation type="journal article" date="2000" name="Virus Res.">
        <title>Analysis of host response modifier ORFs of ectromelia virus, the causative agent of mousepox.</title>
        <authorList>
            <person name="Chen N."/>
            <person name="Buller R.M."/>
            <person name="Wall E.M."/>
            <person name="Upton C."/>
        </authorList>
    </citation>
    <scope>NUCLEOTIDE SEQUENCE [LARGE SCALE GENOMIC DNA]</scope>
    <source>
        <strain evidence="1 2">Moscow</strain>
    </source>
</reference>
<dbReference type="InterPro" id="IPR008791">
    <property type="entry name" value="Orthopox_IL18-bd"/>
</dbReference>
<proteinExistence type="predicted"/>
<dbReference type="SMR" id="Q77ZD6"/>
<reference evidence="1 2" key="1">
    <citation type="journal article" date="1995" name="Virology">
        <title>Species specificity of ectromelia virus and vaccinia virus interferon-gamma binding proteins.</title>
        <authorList>
            <person name="Mossman K."/>
            <person name="Upton C."/>
            <person name="Buller R.M."/>
            <person name="McFadden G."/>
        </authorList>
    </citation>
    <scope>NUCLEOTIDE SEQUENCE [LARGE SCALE GENOMIC DNA]</scope>
    <source>
        <strain evidence="1 2">Moscow</strain>
    </source>
</reference>
<protein>
    <submittedName>
        <fullName evidence="1">EVM013</fullName>
    </submittedName>
</protein>
<accession>Q77ZD6</accession>
<evidence type="ECO:0000313" key="1">
    <source>
        <dbReference type="EMBL" id="AAM92319.1"/>
    </source>
</evidence>